<evidence type="ECO:0000256" key="2">
    <source>
        <dbReference type="SAM" id="MobiDB-lite"/>
    </source>
</evidence>
<evidence type="ECO:0000256" key="1">
    <source>
        <dbReference type="SAM" id="Coils"/>
    </source>
</evidence>
<reference evidence="3 4" key="1">
    <citation type="journal article" date="2016" name="Nat. Commun.">
        <title>Thousands of microbial genomes shed light on interconnected biogeochemical processes in an aquifer system.</title>
        <authorList>
            <person name="Anantharaman K."/>
            <person name="Brown C.T."/>
            <person name="Hug L.A."/>
            <person name="Sharon I."/>
            <person name="Castelle C.J."/>
            <person name="Probst A.J."/>
            <person name="Thomas B.C."/>
            <person name="Singh A."/>
            <person name="Wilkins M.J."/>
            <person name="Karaoz U."/>
            <person name="Brodie E.L."/>
            <person name="Williams K.H."/>
            <person name="Hubbard S.S."/>
            <person name="Banfield J.F."/>
        </authorList>
    </citation>
    <scope>NUCLEOTIDE SEQUENCE [LARGE SCALE GENOMIC DNA]</scope>
</reference>
<feature type="compositionally biased region" description="Basic and acidic residues" evidence="2">
    <location>
        <begin position="1"/>
        <end position="11"/>
    </location>
</feature>
<evidence type="ECO:0000313" key="3">
    <source>
        <dbReference type="EMBL" id="OGN14804.1"/>
    </source>
</evidence>
<accession>A0A1F8FNT3</accession>
<feature type="coiled-coil region" evidence="1">
    <location>
        <begin position="120"/>
        <end position="157"/>
    </location>
</feature>
<gene>
    <name evidence="3" type="ORF">A3J47_00290</name>
</gene>
<dbReference type="Proteomes" id="UP000176581">
    <property type="component" value="Unassembled WGS sequence"/>
</dbReference>
<dbReference type="EMBL" id="MGJV01000020">
    <property type="protein sequence ID" value="OGN14804.1"/>
    <property type="molecule type" value="Genomic_DNA"/>
</dbReference>
<feature type="region of interest" description="Disordered" evidence="2">
    <location>
        <begin position="1"/>
        <end position="44"/>
    </location>
</feature>
<feature type="compositionally biased region" description="Basic and acidic residues" evidence="2">
    <location>
        <begin position="20"/>
        <end position="44"/>
    </location>
</feature>
<protein>
    <submittedName>
        <fullName evidence="3">Uncharacterized protein</fullName>
    </submittedName>
</protein>
<proteinExistence type="predicted"/>
<sequence length="455" mass="53323">MEKVPEPKIELPQKPPQEFEIQRWEDEGGRVETPEEKQTPETVAEELKVKKSWQELIIQARQEFPEEIKAIVDKMSRKEKLTSKETGVLDVFSFRWFREAFGIKIKKKSPQQKPTKKVEKQLTEEEIIEQKRQVNEIKRLNDERRKQYEDIKRTKLTELYNLKIVRMEKLHEALRNLDDGEPVEEFKDESRKVIYFKETTGEYFTEQGKVVTIGDVMSDYAWGIKYAPDGEMTEPAYRTLAKKILVNETRRELERIHNSELIHQRSHRSSADSFNRQWPRFKEVFKGSDKEIVEKKLEEIIGWIIEVATRELLSRISLNTNINLVVSRATVEEDADYKYDFKIRVKHHTRGVDVQSKNINSIGFQLKSRIKRGSAGLGKQLIRSGTEVDEIITLNVPGKEFREVIKKWLNAGEPSGGPEQFLSRKLKIEILKAVTKNLTKISDEDIDRIFPKEKA</sequence>
<keyword evidence="1" id="KW-0175">Coiled coil</keyword>
<evidence type="ECO:0000313" key="4">
    <source>
        <dbReference type="Proteomes" id="UP000176581"/>
    </source>
</evidence>
<organism evidence="3 4">
    <name type="scientific">Candidatus Yanofskybacteria bacterium RIFCSPHIGHO2_02_FULL_43_22</name>
    <dbReference type="NCBI Taxonomy" id="1802681"/>
    <lineage>
        <taxon>Bacteria</taxon>
        <taxon>Candidatus Yanofskyibacteriota</taxon>
    </lineage>
</organism>
<dbReference type="AlphaFoldDB" id="A0A1F8FNT3"/>
<name>A0A1F8FNT3_9BACT</name>
<comment type="caution">
    <text evidence="3">The sequence shown here is derived from an EMBL/GenBank/DDBJ whole genome shotgun (WGS) entry which is preliminary data.</text>
</comment>